<evidence type="ECO:0000313" key="3">
    <source>
        <dbReference type="Proteomes" id="UP000187209"/>
    </source>
</evidence>
<accession>A0A1R2ALL6</accession>
<feature type="transmembrane region" description="Helical" evidence="1">
    <location>
        <begin position="31"/>
        <end position="56"/>
    </location>
</feature>
<keyword evidence="1" id="KW-0812">Transmembrane</keyword>
<feature type="transmembrane region" description="Helical" evidence="1">
    <location>
        <begin position="68"/>
        <end position="87"/>
    </location>
</feature>
<name>A0A1R2ALL6_9CILI</name>
<feature type="transmembrane region" description="Helical" evidence="1">
    <location>
        <begin position="130"/>
        <end position="153"/>
    </location>
</feature>
<evidence type="ECO:0000256" key="1">
    <source>
        <dbReference type="SAM" id="Phobius"/>
    </source>
</evidence>
<dbReference type="Proteomes" id="UP000187209">
    <property type="component" value="Unassembled WGS sequence"/>
</dbReference>
<feature type="transmembrane region" description="Helical" evidence="1">
    <location>
        <begin position="108"/>
        <end position="124"/>
    </location>
</feature>
<dbReference type="EMBL" id="MPUH01002171">
    <property type="protein sequence ID" value="OMJ65389.1"/>
    <property type="molecule type" value="Genomic_DNA"/>
</dbReference>
<organism evidence="2 3">
    <name type="scientific">Stentor coeruleus</name>
    <dbReference type="NCBI Taxonomy" id="5963"/>
    <lineage>
        <taxon>Eukaryota</taxon>
        <taxon>Sar</taxon>
        <taxon>Alveolata</taxon>
        <taxon>Ciliophora</taxon>
        <taxon>Postciliodesmatophora</taxon>
        <taxon>Heterotrichea</taxon>
        <taxon>Heterotrichida</taxon>
        <taxon>Stentoridae</taxon>
        <taxon>Stentor</taxon>
    </lineage>
</organism>
<dbReference type="AlphaFoldDB" id="A0A1R2ALL6"/>
<gene>
    <name evidence="2" type="ORF">SteCoe_38315</name>
</gene>
<evidence type="ECO:0000313" key="2">
    <source>
        <dbReference type="EMBL" id="OMJ65389.1"/>
    </source>
</evidence>
<reference evidence="2 3" key="1">
    <citation type="submission" date="2016-11" db="EMBL/GenBank/DDBJ databases">
        <title>The macronuclear genome of Stentor coeruleus: a giant cell with tiny introns.</title>
        <authorList>
            <person name="Slabodnick M."/>
            <person name="Ruby J.G."/>
            <person name="Reiff S.B."/>
            <person name="Swart E.C."/>
            <person name="Gosai S."/>
            <person name="Prabakaran S."/>
            <person name="Witkowska E."/>
            <person name="Larue G.E."/>
            <person name="Fisher S."/>
            <person name="Freeman R.M."/>
            <person name="Gunawardena J."/>
            <person name="Chu W."/>
            <person name="Stover N.A."/>
            <person name="Gregory B.D."/>
            <person name="Nowacki M."/>
            <person name="Derisi J."/>
            <person name="Roy S.W."/>
            <person name="Marshall W.F."/>
            <person name="Sood P."/>
        </authorList>
    </citation>
    <scope>NUCLEOTIDE SEQUENCE [LARGE SCALE GENOMIC DNA]</scope>
    <source>
        <strain evidence="2">WM001</strain>
    </source>
</reference>
<keyword evidence="1" id="KW-1133">Transmembrane helix</keyword>
<sequence>MDIQSEVENERFLIVCGGPYKGVCRLLTLKAGVVILAIADIVSGVAAFIIMAITLVQISVGNYFDFQALMFIFRLLIDVIAMPFAIIGLRGMNKISPGDISIYSKYKIIELFLIGLVGIIRIISESADEEIIIGITFLIIGRIIAAMIIKVIWSADIRLKYNETVLVMHGEDALKLMQQQAVNLADPKVITPGMPIYVASPYNESV</sequence>
<comment type="caution">
    <text evidence="2">The sequence shown here is derived from an EMBL/GenBank/DDBJ whole genome shotgun (WGS) entry which is preliminary data.</text>
</comment>
<keyword evidence="3" id="KW-1185">Reference proteome</keyword>
<protein>
    <submittedName>
        <fullName evidence="2">Uncharacterized protein</fullName>
    </submittedName>
</protein>
<proteinExistence type="predicted"/>
<keyword evidence="1" id="KW-0472">Membrane</keyword>